<dbReference type="EMBL" id="CP056117">
    <property type="protein sequence ID" value="QKZ98783.1"/>
    <property type="molecule type" value="Genomic_DNA"/>
</dbReference>
<dbReference type="RefSeq" id="WP_176610084.1">
    <property type="nucleotide sequence ID" value="NZ_CP056117.1"/>
</dbReference>
<dbReference type="Proteomes" id="UP000509421">
    <property type="component" value="Chromosome"/>
</dbReference>
<name>A0A7H8UG65_ENTCL</name>
<evidence type="ECO:0000313" key="3">
    <source>
        <dbReference type="Proteomes" id="UP000509421"/>
    </source>
</evidence>
<reference evidence="2 3" key="1">
    <citation type="submission" date="2020-06" db="EMBL/GenBank/DDBJ databases">
        <title>Long-read sequencing of DSM26481-BlokeschLab.</title>
        <authorList>
            <person name="Blokesch M."/>
        </authorList>
    </citation>
    <scope>NUCLEOTIDE SEQUENCE [LARGE SCALE GENOMIC DNA]</scope>
    <source>
        <strain evidence="2 3">DSM 26481</strain>
    </source>
</reference>
<evidence type="ECO:0000256" key="1">
    <source>
        <dbReference type="SAM" id="SignalP"/>
    </source>
</evidence>
<sequence length="328" mass="35848">MKLWLSGLALLTVATTAQAENFRIVQSPAQKLDIWIDNIKDNTPQSWCKSDVALRIVANGRKEVSVLENFVPRLGSLLEHQCSRLNTLNWTLNDPEGATLARGTAAKAQDWALVVKQQETAATAPATSGALLPPDQNPETRTVAADRSPWQEFTLQDGCHLRTFWEGGASAPALFIPDSDTTRCGNGSWLSGHTVVTQNRNGTQKAIPVTYIHGFPVMGLNNNVDPENALITSVNKERMVFSTQNSDQSWMILPYDSSLNGWKSNGTVAVEISREIASDDARLQARIAAVKKTWSAWVAPGAELNIVLIDTLRPQLRDPAVGAWRAAN</sequence>
<evidence type="ECO:0008006" key="4">
    <source>
        <dbReference type="Google" id="ProtNLM"/>
    </source>
</evidence>
<protein>
    <recommendedName>
        <fullName evidence="4">Type VI secretion system-associated protein</fullName>
    </recommendedName>
</protein>
<dbReference type="AlphaFoldDB" id="A0A7H8UG65"/>
<feature type="chain" id="PRO_5028955868" description="Type VI secretion system-associated protein" evidence="1">
    <location>
        <begin position="20"/>
        <end position="328"/>
    </location>
</feature>
<keyword evidence="1" id="KW-0732">Signal</keyword>
<gene>
    <name evidence="2" type="ORF">HWQ14_14395</name>
</gene>
<feature type="signal peptide" evidence="1">
    <location>
        <begin position="1"/>
        <end position="19"/>
    </location>
</feature>
<evidence type="ECO:0000313" key="2">
    <source>
        <dbReference type="EMBL" id="QKZ98783.1"/>
    </source>
</evidence>
<organism evidence="2 3">
    <name type="scientific">Enterobacter cloacae</name>
    <dbReference type="NCBI Taxonomy" id="550"/>
    <lineage>
        <taxon>Bacteria</taxon>
        <taxon>Pseudomonadati</taxon>
        <taxon>Pseudomonadota</taxon>
        <taxon>Gammaproteobacteria</taxon>
        <taxon>Enterobacterales</taxon>
        <taxon>Enterobacteriaceae</taxon>
        <taxon>Enterobacter</taxon>
        <taxon>Enterobacter cloacae complex</taxon>
    </lineage>
</organism>
<accession>A0A7H8UG65</accession>
<proteinExistence type="predicted"/>